<proteinExistence type="predicted"/>
<dbReference type="EMBL" id="AGYR01000069">
    <property type="protein sequence ID" value="ENZ07125.1"/>
    <property type="molecule type" value="Genomic_DNA"/>
</dbReference>
<evidence type="ECO:0000259" key="10">
    <source>
        <dbReference type="PROSITE" id="PS50893"/>
    </source>
</evidence>
<dbReference type="GO" id="GO:0016887">
    <property type="term" value="F:ATP hydrolysis activity"/>
    <property type="evidence" value="ECO:0007669"/>
    <property type="project" value="InterPro"/>
</dbReference>
<evidence type="ECO:0000256" key="8">
    <source>
        <dbReference type="ARBA" id="ARBA00022967"/>
    </source>
</evidence>
<reference evidence="11 12" key="1">
    <citation type="submission" date="2013-01" db="EMBL/GenBank/DDBJ databases">
        <title>The Genome Sequence of Clostridium clostridioforme 90A8.</title>
        <authorList>
            <consortium name="The Broad Institute Genome Sequencing Platform"/>
            <person name="Earl A."/>
            <person name="Ward D."/>
            <person name="Feldgarden M."/>
            <person name="Gevers D."/>
            <person name="Courvalin P."/>
            <person name="Lambert T."/>
            <person name="Walker B."/>
            <person name="Young S.K."/>
            <person name="Zeng Q."/>
            <person name="Gargeya S."/>
            <person name="Fitzgerald M."/>
            <person name="Haas B."/>
            <person name="Abouelleil A."/>
            <person name="Alvarado L."/>
            <person name="Arachchi H.M."/>
            <person name="Berlin A.M."/>
            <person name="Chapman S.B."/>
            <person name="Dewar J."/>
            <person name="Goldberg J."/>
            <person name="Griggs A."/>
            <person name="Gujja S."/>
            <person name="Hansen M."/>
            <person name="Howarth C."/>
            <person name="Imamovic A."/>
            <person name="Larimer J."/>
            <person name="McCowan C."/>
            <person name="Murphy C."/>
            <person name="Neiman D."/>
            <person name="Pearson M."/>
            <person name="Priest M."/>
            <person name="Roberts A."/>
            <person name="Saif S."/>
            <person name="Shea T."/>
            <person name="Sisk P."/>
            <person name="Sykes S."/>
            <person name="Wortman J."/>
            <person name="Nusbaum C."/>
            <person name="Birren B."/>
        </authorList>
    </citation>
    <scope>NUCLEOTIDE SEQUENCE [LARGE SCALE GENOMIC DNA]</scope>
    <source>
        <strain evidence="11 12">90A8</strain>
    </source>
</reference>
<evidence type="ECO:0000256" key="6">
    <source>
        <dbReference type="ARBA" id="ARBA00022741"/>
    </source>
</evidence>
<comment type="subcellular location">
    <subcellularLocation>
        <location evidence="1">Cell membrane</location>
        <topology evidence="1">Peripheral membrane protein</topology>
    </subcellularLocation>
</comment>
<gene>
    <name evidence="11" type="ORF">HMPREF1090_05278</name>
</gene>
<accession>A0A0E2H3B2</accession>
<comment type="caution">
    <text evidence="11">The sequence shown here is derived from an EMBL/GenBank/DDBJ whole genome shotgun (WGS) entry which is preliminary data.</text>
</comment>
<dbReference type="CDD" id="cd03216">
    <property type="entry name" value="ABC_Carb_Monos_I"/>
    <property type="match status" value="1"/>
</dbReference>
<dbReference type="PROSITE" id="PS00211">
    <property type="entry name" value="ABC_TRANSPORTER_1"/>
    <property type="match status" value="1"/>
</dbReference>
<evidence type="ECO:0000256" key="2">
    <source>
        <dbReference type="ARBA" id="ARBA00022448"/>
    </source>
</evidence>
<dbReference type="AlphaFoldDB" id="A0A0E2H3B2"/>
<keyword evidence="5" id="KW-0677">Repeat</keyword>
<dbReference type="PANTHER" id="PTHR43790:SF3">
    <property type="entry name" value="D-ALLOSE IMPORT ATP-BINDING PROTEIN ALSA-RELATED"/>
    <property type="match status" value="1"/>
</dbReference>
<dbReference type="InterPro" id="IPR003593">
    <property type="entry name" value="AAA+_ATPase"/>
</dbReference>
<dbReference type="PROSITE" id="PS50893">
    <property type="entry name" value="ABC_TRANSPORTER_2"/>
    <property type="match status" value="2"/>
</dbReference>
<dbReference type="SMART" id="SM00382">
    <property type="entry name" value="AAA"/>
    <property type="match status" value="2"/>
</dbReference>
<evidence type="ECO:0000256" key="7">
    <source>
        <dbReference type="ARBA" id="ARBA00022840"/>
    </source>
</evidence>
<dbReference type="GO" id="GO:0005524">
    <property type="term" value="F:ATP binding"/>
    <property type="evidence" value="ECO:0007669"/>
    <property type="project" value="UniProtKB-KW"/>
</dbReference>
<dbReference type="RefSeq" id="WP_002594718.1">
    <property type="nucleotide sequence ID" value="NZ_KB850994.1"/>
</dbReference>
<keyword evidence="3" id="KW-1003">Cell membrane</keyword>
<dbReference type="Pfam" id="PF00005">
    <property type="entry name" value="ABC_tran"/>
    <property type="match status" value="2"/>
</dbReference>
<sequence length="551" mass="61187">MVEGHPIESGKTETELFHLFVPAGNCGDEYRENKFREKYWGEKMGKTILTAKHITKLFPGMRALDDVDFDLQEGEVHILVGENGAGKSTLAKCLLGAYKPEEGEVRLDGQVVKFNGTKEALAKGIVAVYQEFTLVPYISVAQNIFLNREYRTKLGLIDHKKMEEEAAKLLKTLNCEYINPKDYVKNLSIAEQQMVEIAKALSFDPRIMVFDEPTATLSEREVDSLFAQIHRLKAEGIGIIYVSHRMQEFPLIGDRITILRDGVKINTVGINDCTNEELVNMMVGRSVEQVYARTENEHEGITLKAEELCDYNGRVRNVSFTVKKGEIVGLAGLVGAGRTETAELLYGIEKIKSGKVYVRGDQVFPRSPVQAVKIGIGLVSEDRKKQGLALDESIALNMVAVSLKKIFPNFFISKKKITEVALGYKKQLRIAATSVNKACKYLSGGNQQKVVLAKWLSFDPEILIFDEPTRGIDVAAKLEIYNLMDRLAAEGKAIIMISSELPEVIGMSDRIYIMHEGEIVDEVIRGTNGFNSEVIGARMMLGAGGAEHAGE</sequence>
<evidence type="ECO:0000313" key="12">
    <source>
        <dbReference type="Proteomes" id="UP000013085"/>
    </source>
</evidence>
<dbReference type="InterPro" id="IPR050107">
    <property type="entry name" value="ABC_carbohydrate_import_ATPase"/>
</dbReference>
<feature type="domain" description="ABC transporter" evidence="10">
    <location>
        <begin position="49"/>
        <end position="286"/>
    </location>
</feature>
<dbReference type="InterPro" id="IPR017871">
    <property type="entry name" value="ABC_transporter-like_CS"/>
</dbReference>
<evidence type="ECO:0000313" key="11">
    <source>
        <dbReference type="EMBL" id="ENZ07125.1"/>
    </source>
</evidence>
<keyword evidence="2" id="KW-0813">Transport</keyword>
<dbReference type="SUPFAM" id="SSF52540">
    <property type="entry name" value="P-loop containing nucleoside triphosphate hydrolases"/>
    <property type="match status" value="2"/>
</dbReference>
<evidence type="ECO:0000256" key="5">
    <source>
        <dbReference type="ARBA" id="ARBA00022737"/>
    </source>
</evidence>
<evidence type="ECO:0000256" key="9">
    <source>
        <dbReference type="ARBA" id="ARBA00023136"/>
    </source>
</evidence>
<dbReference type="PANTHER" id="PTHR43790">
    <property type="entry name" value="CARBOHYDRATE TRANSPORT ATP-BINDING PROTEIN MG119-RELATED"/>
    <property type="match status" value="1"/>
</dbReference>
<name>A0A0E2H3B2_9FIRM</name>
<evidence type="ECO:0000256" key="1">
    <source>
        <dbReference type="ARBA" id="ARBA00004202"/>
    </source>
</evidence>
<dbReference type="PATRIC" id="fig|999408.3.peg.5669"/>
<protein>
    <submittedName>
        <fullName evidence="11">Ribose ABC transporter ATP-binding protein</fullName>
    </submittedName>
</protein>
<keyword evidence="8" id="KW-1278">Translocase</keyword>
<dbReference type="InterPro" id="IPR003439">
    <property type="entry name" value="ABC_transporter-like_ATP-bd"/>
</dbReference>
<dbReference type="FunFam" id="3.40.50.300:FF:000127">
    <property type="entry name" value="Ribose import ATP-binding protein RbsA"/>
    <property type="match status" value="1"/>
</dbReference>
<dbReference type="GO" id="GO:0005886">
    <property type="term" value="C:plasma membrane"/>
    <property type="evidence" value="ECO:0007669"/>
    <property type="project" value="UniProtKB-SubCell"/>
</dbReference>
<keyword evidence="4" id="KW-0762">Sugar transport</keyword>
<dbReference type="CDD" id="cd03215">
    <property type="entry name" value="ABC_Carb_Monos_II"/>
    <property type="match status" value="1"/>
</dbReference>
<organism evidence="11 12">
    <name type="scientific">[Clostridium] clostridioforme 90A8</name>
    <dbReference type="NCBI Taxonomy" id="999408"/>
    <lineage>
        <taxon>Bacteria</taxon>
        <taxon>Bacillati</taxon>
        <taxon>Bacillota</taxon>
        <taxon>Clostridia</taxon>
        <taxon>Lachnospirales</taxon>
        <taxon>Lachnospiraceae</taxon>
        <taxon>Enterocloster</taxon>
    </lineage>
</organism>
<dbReference type="Proteomes" id="UP000013085">
    <property type="component" value="Unassembled WGS sequence"/>
</dbReference>
<dbReference type="Gene3D" id="3.40.50.300">
    <property type="entry name" value="P-loop containing nucleotide triphosphate hydrolases"/>
    <property type="match status" value="2"/>
</dbReference>
<keyword evidence="9" id="KW-0472">Membrane</keyword>
<dbReference type="HOGENOM" id="CLU_000604_92_3_9"/>
<feature type="domain" description="ABC transporter" evidence="10">
    <location>
        <begin position="292"/>
        <end position="541"/>
    </location>
</feature>
<keyword evidence="7 11" id="KW-0067">ATP-binding</keyword>
<evidence type="ECO:0000256" key="3">
    <source>
        <dbReference type="ARBA" id="ARBA00022475"/>
    </source>
</evidence>
<keyword evidence="6" id="KW-0547">Nucleotide-binding</keyword>
<evidence type="ECO:0000256" key="4">
    <source>
        <dbReference type="ARBA" id="ARBA00022597"/>
    </source>
</evidence>
<dbReference type="InterPro" id="IPR027417">
    <property type="entry name" value="P-loop_NTPase"/>
</dbReference>